<dbReference type="SMART" id="SM00855">
    <property type="entry name" value="PGAM"/>
    <property type="match status" value="1"/>
</dbReference>
<dbReference type="Gene3D" id="3.40.50.1240">
    <property type="entry name" value="Phosphoglycerate mutase-like"/>
    <property type="match status" value="1"/>
</dbReference>
<dbReference type="Pfam" id="PF00300">
    <property type="entry name" value="His_Phos_1"/>
    <property type="match status" value="1"/>
</dbReference>
<dbReference type="InterPro" id="IPR050275">
    <property type="entry name" value="PGM_Phosphatase"/>
</dbReference>
<evidence type="ECO:0000313" key="3">
    <source>
        <dbReference type="EMBL" id="AJG18595.1"/>
    </source>
</evidence>
<dbReference type="SUPFAM" id="SSF53254">
    <property type="entry name" value="Phosphoglycerate mutase-like"/>
    <property type="match status" value="1"/>
</dbReference>
<dbReference type="Proteomes" id="UP000031843">
    <property type="component" value="Chromosome main"/>
</dbReference>
<dbReference type="AlphaFoldDB" id="A0A0C4Y6E9"/>
<dbReference type="KEGG" id="cbw:RR42_m1189"/>
<reference evidence="3 4" key="1">
    <citation type="journal article" date="2015" name="Genome Announc.">
        <title>Complete Genome Sequence of Cupriavidus basilensis 4G11, Isolated from the Oak Ridge Field Research Center Site.</title>
        <authorList>
            <person name="Ray J."/>
            <person name="Waters R.J."/>
            <person name="Skerker J.M."/>
            <person name="Kuehl J.V."/>
            <person name="Price M.N."/>
            <person name="Huang J."/>
            <person name="Chakraborty R."/>
            <person name="Arkin A.P."/>
            <person name="Deutschbauer A."/>
        </authorList>
    </citation>
    <scope>NUCLEOTIDE SEQUENCE [LARGE SCALE GENOMIC DNA]</scope>
    <source>
        <strain evidence="3">4G11</strain>
    </source>
</reference>
<evidence type="ECO:0000313" key="4">
    <source>
        <dbReference type="Proteomes" id="UP000031843"/>
    </source>
</evidence>
<evidence type="ECO:0000256" key="1">
    <source>
        <dbReference type="PIRSR" id="PIRSR613078-1"/>
    </source>
</evidence>
<accession>A0A0C4Y6E9</accession>
<organism evidence="3 4">
    <name type="scientific">Cupriavidus basilensis</name>
    <dbReference type="NCBI Taxonomy" id="68895"/>
    <lineage>
        <taxon>Bacteria</taxon>
        <taxon>Pseudomonadati</taxon>
        <taxon>Pseudomonadota</taxon>
        <taxon>Betaproteobacteria</taxon>
        <taxon>Burkholderiales</taxon>
        <taxon>Burkholderiaceae</taxon>
        <taxon>Cupriavidus</taxon>
    </lineage>
</organism>
<feature type="binding site" evidence="2">
    <location>
        <position position="68"/>
    </location>
    <ligand>
        <name>substrate</name>
    </ligand>
</feature>
<dbReference type="InterPro" id="IPR029033">
    <property type="entry name" value="His_PPase_superfam"/>
</dbReference>
<dbReference type="RefSeq" id="WP_043344801.1">
    <property type="nucleotide sequence ID" value="NZ_CP010536.1"/>
</dbReference>
<gene>
    <name evidence="3" type="ORF">RR42_m1189</name>
</gene>
<dbReference type="PANTHER" id="PTHR48100">
    <property type="entry name" value="BROAD-SPECIFICITY PHOSPHATASE YOR283W-RELATED"/>
    <property type="match status" value="1"/>
</dbReference>
<evidence type="ECO:0000256" key="2">
    <source>
        <dbReference type="PIRSR" id="PIRSR613078-2"/>
    </source>
</evidence>
<dbReference type="STRING" id="68895.RR42_m1189"/>
<dbReference type="OrthoDB" id="9781415at2"/>
<protein>
    <submittedName>
        <fullName evidence="3">Fructose-2,6-bisphosphatase</fullName>
    </submittedName>
</protein>
<dbReference type="EMBL" id="CP010536">
    <property type="protein sequence ID" value="AJG18595.1"/>
    <property type="molecule type" value="Genomic_DNA"/>
</dbReference>
<proteinExistence type="predicted"/>
<dbReference type="GO" id="GO:0016791">
    <property type="term" value="F:phosphatase activity"/>
    <property type="evidence" value="ECO:0007669"/>
    <property type="project" value="TreeGrafter"/>
</dbReference>
<sequence>MELPPSPRRRIYLMRHGAVTYFDETGRPALPELVPLNETGRVQASAAGRAFAAENIGFDRIIVSGLPRTVETAERVVAALPGMADAAMETWPELQEIRGGKLQGISDDKLRDAFIGAFEGEVPEDKRFLDGESVGEFLDRVLPALRRLRDDPNWDTALLVLHGGTNRAILSHAITCGRRVFYGSLMQTAGCINVLDVGDDPLDWVVRMMNYSPPTPVHSGTRHTTMEVLLHQYLRFRDLRGPAS</sequence>
<feature type="active site" description="Tele-phosphohistidine intermediate" evidence="1">
    <location>
        <position position="16"/>
    </location>
</feature>
<keyword evidence="4" id="KW-1185">Reference proteome</keyword>
<feature type="active site" description="Proton donor/acceptor" evidence="1">
    <location>
        <position position="96"/>
    </location>
</feature>
<dbReference type="CDD" id="cd07067">
    <property type="entry name" value="HP_PGM_like"/>
    <property type="match status" value="1"/>
</dbReference>
<dbReference type="InterPro" id="IPR013078">
    <property type="entry name" value="His_Pase_superF_clade-1"/>
</dbReference>
<dbReference type="PANTHER" id="PTHR48100:SF10">
    <property type="entry name" value="2-CARBOXY-D-ARABINITOL-1-PHOSPHATASE-RELATED"/>
    <property type="match status" value="1"/>
</dbReference>
<name>A0A0C4Y6E9_9BURK</name>